<dbReference type="InterPro" id="IPR036388">
    <property type="entry name" value="WH-like_DNA-bd_sf"/>
</dbReference>
<evidence type="ECO:0000313" key="6">
    <source>
        <dbReference type="EMBL" id="MBD1545541.1"/>
    </source>
</evidence>
<evidence type="ECO:0000256" key="2">
    <source>
        <dbReference type="ARBA" id="ARBA00023015"/>
    </source>
</evidence>
<dbReference type="PROSITE" id="PS50931">
    <property type="entry name" value="HTH_LYSR"/>
    <property type="match status" value="1"/>
</dbReference>
<dbReference type="Gene3D" id="3.40.190.10">
    <property type="entry name" value="Periplasmic binding protein-like II"/>
    <property type="match status" value="1"/>
</dbReference>
<dbReference type="Pfam" id="PF03466">
    <property type="entry name" value="LysR_substrate"/>
    <property type="match status" value="1"/>
</dbReference>
<dbReference type="Pfam" id="PF00126">
    <property type="entry name" value="HTH_1"/>
    <property type="match status" value="1"/>
</dbReference>
<feature type="domain" description="HTH lysR-type" evidence="5">
    <location>
        <begin position="8"/>
        <end position="65"/>
    </location>
</feature>
<accession>A0A926S4L6</accession>
<dbReference type="InterPro" id="IPR050950">
    <property type="entry name" value="HTH-type_LysR_regulators"/>
</dbReference>
<sequence>MLNLTNRLQIKDLRLIQAIHETGQLALAAERLSMTQPAASRMLASIERLIDARIFVRHPKGMTPTPVGDTLARNAMGLLNGLDQTLQEAHAVGSGRAGTARVGSVTGGAVAFVVPAVQELKKTAAGADIHVDVAPSDVLIDGLLKSEYDFVLSRIPAGTDARQFSIRRGRVEVIRFLVRRDHPLAHGRQVGLREMAGYEWVIQAPHTPMRRAVEEAFLAEDIPLPDEIVNTTSLLVMIAYLASSDAIAPISREVADLFGTGAAAGNLTAIDLREPIIINPYYLITRKNQIINPLASRLHDLVLDALTVDKETGL</sequence>
<dbReference type="PANTHER" id="PTHR30419:SF8">
    <property type="entry name" value="NITROGEN ASSIMILATION TRANSCRIPTIONAL ACTIVATOR-RELATED"/>
    <property type="match status" value="1"/>
</dbReference>
<dbReference type="GO" id="GO:0003677">
    <property type="term" value="F:DNA binding"/>
    <property type="evidence" value="ECO:0007669"/>
    <property type="project" value="UniProtKB-KW"/>
</dbReference>
<comment type="caution">
    <text evidence="6">The sequence shown here is derived from an EMBL/GenBank/DDBJ whole genome shotgun (WGS) entry which is preliminary data.</text>
</comment>
<dbReference type="EMBL" id="JABFCZ010000004">
    <property type="protein sequence ID" value="MBD1545541.1"/>
    <property type="molecule type" value="Genomic_DNA"/>
</dbReference>
<gene>
    <name evidence="6" type="ORF">HK439_04660</name>
</gene>
<dbReference type="PANTHER" id="PTHR30419">
    <property type="entry name" value="HTH-TYPE TRANSCRIPTIONAL REGULATOR YBHD"/>
    <property type="match status" value="1"/>
</dbReference>
<organism evidence="6 7">
    <name type="scientific">Roseibium aggregatum</name>
    <dbReference type="NCBI Taxonomy" id="187304"/>
    <lineage>
        <taxon>Bacteria</taxon>
        <taxon>Pseudomonadati</taxon>
        <taxon>Pseudomonadota</taxon>
        <taxon>Alphaproteobacteria</taxon>
        <taxon>Hyphomicrobiales</taxon>
        <taxon>Stappiaceae</taxon>
        <taxon>Roseibium</taxon>
    </lineage>
</organism>
<protein>
    <submittedName>
        <fullName evidence="6">LysR family transcriptional regulator</fullName>
    </submittedName>
</protein>
<dbReference type="Proteomes" id="UP000598467">
    <property type="component" value="Unassembled WGS sequence"/>
</dbReference>
<reference evidence="6" key="1">
    <citation type="submission" date="2020-05" db="EMBL/GenBank/DDBJ databases">
        <title>Identification of trans-AT polyketide cluster in two marine bacteria, producers of a novel glutaramide-containing polyketide sesbanimide D and analogs.</title>
        <authorList>
            <person name="Kacar D."/>
            <person name="Rodriguez P."/>
            <person name="Canedo L."/>
            <person name="Gonzalez E."/>
            <person name="Galan B."/>
            <person name="De La Calle F."/>
            <person name="Garcia J.L."/>
        </authorList>
    </citation>
    <scope>NUCLEOTIDE SEQUENCE</scope>
    <source>
        <strain evidence="6">PHM038</strain>
    </source>
</reference>
<evidence type="ECO:0000256" key="4">
    <source>
        <dbReference type="ARBA" id="ARBA00023163"/>
    </source>
</evidence>
<keyword evidence="2" id="KW-0805">Transcription regulation</keyword>
<dbReference type="GO" id="GO:0003700">
    <property type="term" value="F:DNA-binding transcription factor activity"/>
    <property type="evidence" value="ECO:0007669"/>
    <property type="project" value="InterPro"/>
</dbReference>
<dbReference type="GO" id="GO:0005829">
    <property type="term" value="C:cytosol"/>
    <property type="evidence" value="ECO:0007669"/>
    <property type="project" value="TreeGrafter"/>
</dbReference>
<comment type="similarity">
    <text evidence="1">Belongs to the LysR transcriptional regulatory family.</text>
</comment>
<dbReference type="InterPro" id="IPR005119">
    <property type="entry name" value="LysR_subst-bd"/>
</dbReference>
<evidence type="ECO:0000256" key="3">
    <source>
        <dbReference type="ARBA" id="ARBA00023125"/>
    </source>
</evidence>
<name>A0A926S4L6_9HYPH</name>
<keyword evidence="4" id="KW-0804">Transcription</keyword>
<evidence type="ECO:0000259" key="5">
    <source>
        <dbReference type="PROSITE" id="PS50931"/>
    </source>
</evidence>
<keyword evidence="3" id="KW-0238">DNA-binding</keyword>
<dbReference type="InterPro" id="IPR000847">
    <property type="entry name" value="LysR_HTH_N"/>
</dbReference>
<dbReference type="InterPro" id="IPR036390">
    <property type="entry name" value="WH_DNA-bd_sf"/>
</dbReference>
<evidence type="ECO:0000313" key="7">
    <source>
        <dbReference type="Proteomes" id="UP000598467"/>
    </source>
</evidence>
<dbReference type="AlphaFoldDB" id="A0A926S4L6"/>
<dbReference type="RefSeq" id="WP_190290202.1">
    <property type="nucleotide sequence ID" value="NZ_JABFCZ010000004.1"/>
</dbReference>
<dbReference type="SUPFAM" id="SSF46785">
    <property type="entry name" value="Winged helix' DNA-binding domain"/>
    <property type="match status" value="1"/>
</dbReference>
<dbReference type="SUPFAM" id="SSF53850">
    <property type="entry name" value="Periplasmic binding protein-like II"/>
    <property type="match status" value="1"/>
</dbReference>
<proteinExistence type="inferred from homology"/>
<dbReference type="Gene3D" id="1.10.10.10">
    <property type="entry name" value="Winged helix-like DNA-binding domain superfamily/Winged helix DNA-binding domain"/>
    <property type="match status" value="1"/>
</dbReference>
<evidence type="ECO:0000256" key="1">
    <source>
        <dbReference type="ARBA" id="ARBA00009437"/>
    </source>
</evidence>